<dbReference type="HOGENOM" id="CLU_037628_3_2_9"/>
<feature type="chain" id="PRO_5039355389" description="Periplasmic binding protein domain-containing protein" evidence="4">
    <location>
        <begin position="23"/>
        <end position="336"/>
    </location>
</feature>
<dbReference type="PROSITE" id="PS51257">
    <property type="entry name" value="PROKAR_LIPOPROTEIN"/>
    <property type="match status" value="1"/>
</dbReference>
<protein>
    <recommendedName>
        <fullName evidence="5">Periplasmic binding protein domain-containing protein</fullName>
    </recommendedName>
</protein>
<dbReference type="STRING" id="189425.PGRAT_27590"/>
<dbReference type="Pfam" id="PF13407">
    <property type="entry name" value="Peripla_BP_4"/>
    <property type="match status" value="1"/>
</dbReference>
<dbReference type="InterPro" id="IPR025997">
    <property type="entry name" value="SBP_2_dom"/>
</dbReference>
<dbReference type="PANTHER" id="PTHR46847:SF1">
    <property type="entry name" value="D-ALLOSE-BINDING PERIPLASMIC PROTEIN-RELATED"/>
    <property type="match status" value="1"/>
</dbReference>
<gene>
    <name evidence="6" type="ORF">PGRAT_27590</name>
</gene>
<dbReference type="eggNOG" id="COG1879">
    <property type="taxonomic scope" value="Bacteria"/>
</dbReference>
<feature type="signal peptide" evidence="4">
    <location>
        <begin position="1"/>
        <end position="22"/>
    </location>
</feature>
<evidence type="ECO:0000256" key="1">
    <source>
        <dbReference type="ARBA" id="ARBA00004196"/>
    </source>
</evidence>
<keyword evidence="3 4" id="KW-0732">Signal</keyword>
<organism evidence="6 7">
    <name type="scientific">Paenibacillus graminis</name>
    <dbReference type="NCBI Taxonomy" id="189425"/>
    <lineage>
        <taxon>Bacteria</taxon>
        <taxon>Bacillati</taxon>
        <taxon>Bacillota</taxon>
        <taxon>Bacilli</taxon>
        <taxon>Bacillales</taxon>
        <taxon>Paenibacillaceae</taxon>
        <taxon>Paenibacillus</taxon>
    </lineage>
</organism>
<dbReference type="KEGG" id="pgm:PGRAT_27590"/>
<reference evidence="6 7" key="1">
    <citation type="submission" date="2014-08" db="EMBL/GenBank/DDBJ databases">
        <title>Comparative genomics of the Paenibacillus odorifer group.</title>
        <authorList>
            <person name="den Bakker H.C."/>
            <person name="Tsai Y.-C."/>
            <person name="Martin N."/>
            <person name="Korlach J."/>
            <person name="Wiedmann M."/>
        </authorList>
    </citation>
    <scope>NUCLEOTIDE SEQUENCE [LARGE SCALE GENOMIC DNA]</scope>
    <source>
        <strain evidence="6 7">DSM 15220</strain>
    </source>
</reference>
<accession>A0A089MCG3</accession>
<evidence type="ECO:0000256" key="2">
    <source>
        <dbReference type="ARBA" id="ARBA00007639"/>
    </source>
</evidence>
<feature type="domain" description="Periplasmic binding protein" evidence="5">
    <location>
        <begin position="53"/>
        <end position="309"/>
    </location>
</feature>
<evidence type="ECO:0000256" key="4">
    <source>
        <dbReference type="SAM" id="SignalP"/>
    </source>
</evidence>
<evidence type="ECO:0000256" key="3">
    <source>
        <dbReference type="ARBA" id="ARBA00022729"/>
    </source>
</evidence>
<dbReference type="AlphaFoldDB" id="A0A089MCG3"/>
<dbReference type="Proteomes" id="UP000029500">
    <property type="component" value="Chromosome"/>
</dbReference>
<name>A0A089MCG3_9BACL</name>
<dbReference type="GO" id="GO:0030313">
    <property type="term" value="C:cell envelope"/>
    <property type="evidence" value="ECO:0007669"/>
    <property type="project" value="UniProtKB-SubCell"/>
</dbReference>
<dbReference type="SUPFAM" id="SSF53822">
    <property type="entry name" value="Periplasmic binding protein-like I"/>
    <property type="match status" value="1"/>
</dbReference>
<dbReference type="InterPro" id="IPR028082">
    <property type="entry name" value="Peripla_BP_I"/>
</dbReference>
<dbReference type="EMBL" id="CP009287">
    <property type="protein sequence ID" value="AIQ70957.1"/>
    <property type="molecule type" value="Genomic_DNA"/>
</dbReference>
<proteinExistence type="inferred from homology"/>
<sequence length="336" mass="35910">MKKKTSVLAFFLVLLIAVTGCGGGAGNAGTTGAVSTSEGSNSSGKSGDGKVVIGFSQTVMNHPFRIANVDTAKKSAADLGVEIIVTDGQGDANKEIANIESLIARNVDALIVSSLSGNAIYPAYKEAERAGIPLIIAASGVPDDDSIPYTTFVASDEVTMGQQAAKYIADKMGQKGNLVILNGVVESTNSQLRTKGFMPEIQKYPDIKIVAEQSGEWLRLPAMQVMTNILQANSKIDFVFAQNDEMALGAIEAIKKANRMSEIKVVSMDSQKEALEKIKNTDELMMSVKNEWSFETAVKLAIDAANGKEIQKRVILDSPVIDKSNVDDFYDPNSTF</sequence>
<evidence type="ECO:0000313" key="6">
    <source>
        <dbReference type="EMBL" id="AIQ70957.1"/>
    </source>
</evidence>
<dbReference type="GO" id="GO:0030246">
    <property type="term" value="F:carbohydrate binding"/>
    <property type="evidence" value="ECO:0007669"/>
    <property type="project" value="UniProtKB-ARBA"/>
</dbReference>
<comment type="similarity">
    <text evidence="2">Belongs to the bacterial solute-binding protein 2 family.</text>
</comment>
<dbReference type="CDD" id="cd06308">
    <property type="entry name" value="PBP1_sensor_kinase-like"/>
    <property type="match status" value="1"/>
</dbReference>
<dbReference type="Gene3D" id="3.40.50.2300">
    <property type="match status" value="2"/>
</dbReference>
<evidence type="ECO:0000259" key="5">
    <source>
        <dbReference type="Pfam" id="PF13407"/>
    </source>
</evidence>
<keyword evidence="7" id="KW-1185">Reference proteome</keyword>
<dbReference type="PANTHER" id="PTHR46847">
    <property type="entry name" value="D-ALLOSE-BINDING PERIPLASMIC PROTEIN-RELATED"/>
    <property type="match status" value="1"/>
</dbReference>
<evidence type="ECO:0000313" key="7">
    <source>
        <dbReference type="Proteomes" id="UP000029500"/>
    </source>
</evidence>
<comment type="subcellular location">
    <subcellularLocation>
        <location evidence="1">Cell envelope</location>
    </subcellularLocation>
</comment>